<dbReference type="PRINTS" id="PR00465">
    <property type="entry name" value="EP450IV"/>
</dbReference>
<dbReference type="GO" id="GO:0016705">
    <property type="term" value="F:oxidoreductase activity, acting on paired donors, with incorporation or reduction of molecular oxygen"/>
    <property type="evidence" value="ECO:0007669"/>
    <property type="project" value="InterPro"/>
</dbReference>
<keyword evidence="3 5" id="KW-0479">Metal-binding</keyword>
<evidence type="ECO:0000256" key="1">
    <source>
        <dbReference type="ARBA" id="ARBA00001971"/>
    </source>
</evidence>
<evidence type="ECO:0000313" key="8">
    <source>
        <dbReference type="Proteomes" id="UP000185904"/>
    </source>
</evidence>
<sequence>MLATDSISHIPVWGWVAITAALLCAWAASFRYQKGLNKYKGPFIASFTNFWRLWQWVWYTDRCAYPSVVKYGKIIRVGPNTLLFNDPDAIKDIYMTHFSKVRDAILDQDTLPSSAPFGVKSLSNAAILQSDFYKVGQGVSRGVAVPNIFSTTDRIYHGKLRRSVANAFALSTLVNYEPYVTDTVTTFLAQLDQRFAGRPGPDGICDMSEWTKFFALDVVSALTMGKGYGLLEAGYDHIGIIEARTTFLRYFTIVNNVTWLDRVLKKNPVLLWLGRMGLWNSVTATVPIAQRQLDQKKRDFKGVNENEKTRVDLLTKFLQAKVDNPDIVDDRAVLGLTLSMVNAGSGTVATTLAATFYFLLKYPHVMKELVAEIDSHFPPPSATSNSGKGTGPINFAEYVVPFAESQKLPFLDAVLKEIFRLWPGLGMQLIERVTPPEGAHILGEYIPGNIIVSCNAWIMHRHKPTYGEDVEVFRPQRWLDATPEQQAAMNKALLVWGAGPNTCIGKNIAFLELYKVVPSVLRVFTLELADPEKEWKIFNLGDPEPSEFFVRCQPRYRKMLM</sequence>
<evidence type="ECO:0000256" key="5">
    <source>
        <dbReference type="PIRSR" id="PIRSR602403-1"/>
    </source>
</evidence>
<dbReference type="Pfam" id="PF00067">
    <property type="entry name" value="p450"/>
    <property type="match status" value="1"/>
</dbReference>
<evidence type="ECO:0000256" key="4">
    <source>
        <dbReference type="ARBA" id="ARBA00023004"/>
    </source>
</evidence>
<keyword evidence="8" id="KW-1185">Reference proteome</keyword>
<evidence type="ECO:0000313" key="7">
    <source>
        <dbReference type="EMBL" id="OAL28197.1"/>
    </source>
</evidence>
<dbReference type="PRINTS" id="PR00385">
    <property type="entry name" value="P450"/>
</dbReference>
<name>A0A178CFB9_9EURO</name>
<dbReference type="Gene3D" id="1.10.630.10">
    <property type="entry name" value="Cytochrome P450"/>
    <property type="match status" value="1"/>
</dbReference>
<dbReference type="CDD" id="cd11060">
    <property type="entry name" value="CYP57A1-like"/>
    <property type="match status" value="1"/>
</dbReference>
<keyword evidence="6" id="KW-1133">Transmembrane helix</keyword>
<keyword evidence="6" id="KW-0812">Transmembrane</keyword>
<gene>
    <name evidence="7" type="ORF">AYO20_09525</name>
</gene>
<dbReference type="AlphaFoldDB" id="A0A178CFB9"/>
<organism evidence="7 8">
    <name type="scientific">Fonsecaea nubica</name>
    <dbReference type="NCBI Taxonomy" id="856822"/>
    <lineage>
        <taxon>Eukaryota</taxon>
        <taxon>Fungi</taxon>
        <taxon>Dikarya</taxon>
        <taxon>Ascomycota</taxon>
        <taxon>Pezizomycotina</taxon>
        <taxon>Eurotiomycetes</taxon>
        <taxon>Chaetothyriomycetidae</taxon>
        <taxon>Chaetothyriales</taxon>
        <taxon>Herpotrichiellaceae</taxon>
        <taxon>Fonsecaea</taxon>
    </lineage>
</organism>
<dbReference type="GO" id="GO:0004497">
    <property type="term" value="F:monooxygenase activity"/>
    <property type="evidence" value="ECO:0007669"/>
    <property type="project" value="InterPro"/>
</dbReference>
<evidence type="ECO:0000256" key="6">
    <source>
        <dbReference type="SAM" id="Phobius"/>
    </source>
</evidence>
<dbReference type="PANTHER" id="PTHR24305">
    <property type="entry name" value="CYTOCHROME P450"/>
    <property type="match status" value="1"/>
</dbReference>
<comment type="cofactor">
    <cofactor evidence="1 5">
        <name>heme</name>
        <dbReference type="ChEBI" id="CHEBI:30413"/>
    </cofactor>
</comment>
<dbReference type="SUPFAM" id="SSF48264">
    <property type="entry name" value="Cytochrome P450"/>
    <property type="match status" value="1"/>
</dbReference>
<dbReference type="InterPro" id="IPR050121">
    <property type="entry name" value="Cytochrome_P450_monoxygenase"/>
</dbReference>
<keyword evidence="6" id="KW-0472">Membrane</keyword>
<feature type="transmembrane region" description="Helical" evidence="6">
    <location>
        <begin position="12"/>
        <end position="30"/>
    </location>
</feature>
<dbReference type="GeneID" id="34592922"/>
<dbReference type="InterPro" id="IPR002403">
    <property type="entry name" value="Cyt_P450_E_grp-IV"/>
</dbReference>
<dbReference type="RefSeq" id="XP_022496231.1">
    <property type="nucleotide sequence ID" value="XM_022647794.1"/>
</dbReference>
<protein>
    <recommendedName>
        <fullName evidence="9">Pisatin demethylase</fullName>
    </recommendedName>
</protein>
<dbReference type="GO" id="GO:0005506">
    <property type="term" value="F:iron ion binding"/>
    <property type="evidence" value="ECO:0007669"/>
    <property type="project" value="InterPro"/>
</dbReference>
<comment type="caution">
    <text evidence="7">The sequence shown here is derived from an EMBL/GenBank/DDBJ whole genome shotgun (WGS) entry which is preliminary data.</text>
</comment>
<evidence type="ECO:0000256" key="2">
    <source>
        <dbReference type="ARBA" id="ARBA00010617"/>
    </source>
</evidence>
<reference evidence="7 8" key="1">
    <citation type="submission" date="2016-03" db="EMBL/GenBank/DDBJ databases">
        <title>The draft genome sequence of Fonsecaea nubica causative agent of cutaneous subcutaneous infection in human host.</title>
        <authorList>
            <person name="Costa F."/>
            <person name="Sybren D.H."/>
            <person name="Raittz R.T."/>
            <person name="Weiss V.A."/>
            <person name="Leao A.C."/>
            <person name="Gomes R."/>
            <person name="De Souza E.M."/>
            <person name="Pedrosa F.O."/>
            <person name="Steffens M.B."/>
            <person name="Bombassaro A."/>
            <person name="Tadra-Sfeir M.Z."/>
            <person name="Moreno L.F."/>
            <person name="Najafzadeh M.J."/>
            <person name="Felipe M.S."/>
            <person name="Teixeira M."/>
            <person name="Sun J."/>
            <person name="Xi L."/>
            <person name="Castro M.A."/>
            <person name="Vicente V.A."/>
        </authorList>
    </citation>
    <scope>NUCLEOTIDE SEQUENCE [LARGE SCALE GENOMIC DNA]</scope>
    <source>
        <strain evidence="7 8">CBS 269.64</strain>
    </source>
</reference>
<dbReference type="EMBL" id="LVCJ01000089">
    <property type="protein sequence ID" value="OAL28197.1"/>
    <property type="molecule type" value="Genomic_DNA"/>
</dbReference>
<feature type="binding site" description="axial binding residue" evidence="5">
    <location>
        <position position="503"/>
    </location>
    <ligand>
        <name>heme</name>
        <dbReference type="ChEBI" id="CHEBI:30413"/>
    </ligand>
    <ligandPart>
        <name>Fe</name>
        <dbReference type="ChEBI" id="CHEBI:18248"/>
    </ligandPart>
</feature>
<dbReference type="InterPro" id="IPR001128">
    <property type="entry name" value="Cyt_P450"/>
</dbReference>
<comment type="similarity">
    <text evidence="2">Belongs to the cytochrome P450 family.</text>
</comment>
<dbReference type="Proteomes" id="UP000185904">
    <property type="component" value="Unassembled WGS sequence"/>
</dbReference>
<evidence type="ECO:0008006" key="9">
    <source>
        <dbReference type="Google" id="ProtNLM"/>
    </source>
</evidence>
<dbReference type="OrthoDB" id="3934656at2759"/>
<proteinExistence type="inferred from homology"/>
<dbReference type="PANTHER" id="PTHR24305:SF232">
    <property type="entry name" value="P450, PUTATIVE (EUROFUNG)-RELATED"/>
    <property type="match status" value="1"/>
</dbReference>
<dbReference type="GO" id="GO:0020037">
    <property type="term" value="F:heme binding"/>
    <property type="evidence" value="ECO:0007669"/>
    <property type="project" value="InterPro"/>
</dbReference>
<accession>A0A178CFB9</accession>
<evidence type="ECO:0000256" key="3">
    <source>
        <dbReference type="ARBA" id="ARBA00022723"/>
    </source>
</evidence>
<dbReference type="InterPro" id="IPR036396">
    <property type="entry name" value="Cyt_P450_sf"/>
</dbReference>
<keyword evidence="4 5" id="KW-0408">Iron</keyword>
<keyword evidence="5" id="KW-0349">Heme</keyword>